<evidence type="ECO:0000259" key="1">
    <source>
        <dbReference type="Pfam" id="PF00339"/>
    </source>
</evidence>
<proteinExistence type="predicted"/>
<name>A0A2T0FPB7_9ASCO</name>
<dbReference type="Gene3D" id="2.60.40.640">
    <property type="match status" value="1"/>
</dbReference>
<gene>
    <name evidence="2" type="ORF">B9G98_04445</name>
</gene>
<evidence type="ECO:0000313" key="3">
    <source>
        <dbReference type="Proteomes" id="UP000238350"/>
    </source>
</evidence>
<dbReference type="EMBL" id="NDIQ01000022">
    <property type="protein sequence ID" value="PRT56825.1"/>
    <property type="molecule type" value="Genomic_DNA"/>
</dbReference>
<protein>
    <recommendedName>
        <fullName evidence="1">Arrestin-like N-terminal domain-containing protein</fullName>
    </recommendedName>
</protein>
<dbReference type="InterPro" id="IPR014752">
    <property type="entry name" value="Arrestin-like_C"/>
</dbReference>
<evidence type="ECO:0000313" key="2">
    <source>
        <dbReference type="EMBL" id="PRT56825.1"/>
    </source>
</evidence>
<dbReference type="Proteomes" id="UP000238350">
    <property type="component" value="Unassembled WGS sequence"/>
</dbReference>
<feature type="domain" description="Arrestin-like N-terminal" evidence="1">
    <location>
        <begin position="8"/>
        <end position="139"/>
    </location>
</feature>
<dbReference type="SUPFAM" id="SSF81296">
    <property type="entry name" value="E set domains"/>
    <property type="match status" value="1"/>
</dbReference>
<dbReference type="InterPro" id="IPR011021">
    <property type="entry name" value="Arrestin-like_N"/>
</dbReference>
<dbReference type="Pfam" id="PF00339">
    <property type="entry name" value="Arrestin_N"/>
    <property type="match status" value="1"/>
</dbReference>
<sequence length="351" mass="39491">MPEASILVRFAETNRVYTNGDKISGTVTLTCFGNLTLRAIEVYCRCTVVAYATIGDHTQFVEHQHLFQRRRKLFPEFQRSAARNVEKLTLRPGIYTFPFEFTLPDSEVDLPQSFNQENDMSGVFWHVRARVERCSKLQKPIVGQLNFAFIPSSVRSLNVPTREVVKQQKFVLSVCEPRLTIPGFLAKKKNLPVEVTCRVTYPASGLALGHYTESFIGLWLSSNIEHAIFIDRISVCVQEHTKVYCLSSQVRSEKPIISHPLVVLTPHMLITRKGIDLGWLLGASRISNITVGTIQLPHLHHDFSLSISLVFSSATSPRRQQVVTFVSEMFVQPRTISRASSVAGSSLTLVC</sequence>
<accession>A0A2T0FPB7</accession>
<organism evidence="2 3">
    <name type="scientific">Wickerhamiella sorbophila</name>
    <dbReference type="NCBI Taxonomy" id="45607"/>
    <lineage>
        <taxon>Eukaryota</taxon>
        <taxon>Fungi</taxon>
        <taxon>Dikarya</taxon>
        <taxon>Ascomycota</taxon>
        <taxon>Saccharomycotina</taxon>
        <taxon>Dipodascomycetes</taxon>
        <taxon>Dipodascales</taxon>
        <taxon>Trichomonascaceae</taxon>
        <taxon>Wickerhamiella</taxon>
    </lineage>
</organism>
<dbReference type="GO" id="GO:0005737">
    <property type="term" value="C:cytoplasm"/>
    <property type="evidence" value="ECO:0007669"/>
    <property type="project" value="TreeGrafter"/>
</dbReference>
<dbReference type="AlphaFoldDB" id="A0A2T0FPB7"/>
<reference evidence="2 3" key="1">
    <citation type="submission" date="2017-04" db="EMBL/GenBank/DDBJ databases">
        <title>Genome sequencing of [Candida] sorbophila.</title>
        <authorList>
            <person name="Ahn J.O."/>
        </authorList>
    </citation>
    <scope>NUCLEOTIDE SEQUENCE [LARGE SCALE GENOMIC DNA]</scope>
    <source>
        <strain evidence="2 3">DS02</strain>
    </source>
</reference>
<dbReference type="GeneID" id="36518193"/>
<comment type="caution">
    <text evidence="2">The sequence shown here is derived from an EMBL/GenBank/DDBJ whole genome shotgun (WGS) entry which is preliminary data.</text>
</comment>
<dbReference type="PANTHER" id="PTHR11188">
    <property type="entry name" value="ARRESTIN DOMAIN CONTAINING PROTEIN"/>
    <property type="match status" value="1"/>
</dbReference>
<dbReference type="PANTHER" id="PTHR11188:SF17">
    <property type="entry name" value="FI21816P1"/>
    <property type="match status" value="1"/>
</dbReference>
<dbReference type="OrthoDB" id="2333384at2759"/>
<dbReference type="InterPro" id="IPR050357">
    <property type="entry name" value="Arrestin_domain-protein"/>
</dbReference>
<dbReference type="RefSeq" id="XP_024666770.1">
    <property type="nucleotide sequence ID" value="XM_024811002.1"/>
</dbReference>
<dbReference type="InterPro" id="IPR014756">
    <property type="entry name" value="Ig_E-set"/>
</dbReference>
<dbReference type="GO" id="GO:0015031">
    <property type="term" value="P:protein transport"/>
    <property type="evidence" value="ECO:0007669"/>
    <property type="project" value="TreeGrafter"/>
</dbReference>
<keyword evidence="3" id="KW-1185">Reference proteome</keyword>